<sequence length="275" mass="29965">MISFEQTSHHLEALGGRLHYNDIGEGTPLICVHGGGSGANAWDNTKWALDGLSADHRVLLLDLPGYGTSDNLEAEADESRDRYYARAVLALMDSLGLEAAHLFGPSMGATPMIRIAHDHPDRVLKLVLKSPAGMGKHFLTPSPMDGIRALDTFRQDPTFENMTQLMRLFVPGKGLLTDALIEARFASAQQAMMLKPAARKPTELADIRALLPKLTMPTLVLWGHQDRMVAMDGALGALALIPKVEVHLWGGGTGHFVEFEHADAFNRVVISFLKA</sequence>
<evidence type="ECO:0000313" key="3">
    <source>
        <dbReference type="Proteomes" id="UP000727456"/>
    </source>
</evidence>
<dbReference type="RefSeq" id="WP_167074702.1">
    <property type="nucleotide sequence ID" value="NZ_JAAOZC010000009.1"/>
</dbReference>
<organism evidence="2 3">
    <name type="scientific">Sphingomonas vulcanisoli</name>
    <dbReference type="NCBI Taxonomy" id="1658060"/>
    <lineage>
        <taxon>Bacteria</taxon>
        <taxon>Pseudomonadati</taxon>
        <taxon>Pseudomonadota</taxon>
        <taxon>Alphaproteobacteria</taxon>
        <taxon>Sphingomonadales</taxon>
        <taxon>Sphingomonadaceae</taxon>
        <taxon>Sphingomonas</taxon>
    </lineage>
</organism>
<keyword evidence="3" id="KW-1185">Reference proteome</keyword>
<dbReference type="InterPro" id="IPR050266">
    <property type="entry name" value="AB_hydrolase_sf"/>
</dbReference>
<dbReference type="InterPro" id="IPR029058">
    <property type="entry name" value="AB_hydrolase_fold"/>
</dbReference>
<dbReference type="InterPro" id="IPR000073">
    <property type="entry name" value="AB_hydrolase_1"/>
</dbReference>
<dbReference type="Gene3D" id="3.40.50.1820">
    <property type="entry name" value="alpha/beta hydrolase"/>
    <property type="match status" value="1"/>
</dbReference>
<proteinExistence type="predicted"/>
<dbReference type="EMBL" id="JAAOZC010000009">
    <property type="protein sequence ID" value="NIJ09256.1"/>
    <property type="molecule type" value="Genomic_DNA"/>
</dbReference>
<gene>
    <name evidence="2" type="ORF">FHS31_002888</name>
</gene>
<feature type="domain" description="AB hydrolase-1" evidence="1">
    <location>
        <begin position="28"/>
        <end position="261"/>
    </location>
</feature>
<reference evidence="2 3" key="1">
    <citation type="submission" date="2020-03" db="EMBL/GenBank/DDBJ databases">
        <title>Genomic Encyclopedia of Type Strains, Phase III (KMG-III): the genomes of soil and plant-associated and newly described type strains.</title>
        <authorList>
            <person name="Whitman W."/>
        </authorList>
    </citation>
    <scope>NUCLEOTIDE SEQUENCE [LARGE SCALE GENOMIC DNA]</scope>
    <source>
        <strain evidence="2 3">CECT 8804</strain>
    </source>
</reference>
<dbReference type="PRINTS" id="PR00111">
    <property type="entry name" value="ABHYDROLASE"/>
</dbReference>
<dbReference type="SUPFAM" id="SSF53474">
    <property type="entry name" value="alpha/beta-Hydrolases"/>
    <property type="match status" value="1"/>
</dbReference>
<evidence type="ECO:0000313" key="2">
    <source>
        <dbReference type="EMBL" id="NIJ09256.1"/>
    </source>
</evidence>
<dbReference type="Proteomes" id="UP000727456">
    <property type="component" value="Unassembled WGS sequence"/>
</dbReference>
<protein>
    <submittedName>
        <fullName evidence="2">Pimeloyl-ACP methyl ester carboxylesterase</fullName>
    </submittedName>
</protein>
<dbReference type="Pfam" id="PF00561">
    <property type="entry name" value="Abhydrolase_1"/>
    <property type="match status" value="1"/>
</dbReference>
<name>A0ABX0TUP6_9SPHN</name>
<comment type="caution">
    <text evidence="2">The sequence shown here is derived from an EMBL/GenBank/DDBJ whole genome shotgun (WGS) entry which is preliminary data.</text>
</comment>
<accession>A0ABX0TUP6</accession>
<dbReference type="PANTHER" id="PTHR43798">
    <property type="entry name" value="MONOACYLGLYCEROL LIPASE"/>
    <property type="match status" value="1"/>
</dbReference>
<evidence type="ECO:0000259" key="1">
    <source>
        <dbReference type="Pfam" id="PF00561"/>
    </source>
</evidence>
<dbReference type="InterPro" id="IPR000639">
    <property type="entry name" value="Epox_hydrolase-like"/>
</dbReference>
<dbReference type="PRINTS" id="PR00412">
    <property type="entry name" value="EPOXHYDRLASE"/>
</dbReference>